<protein>
    <recommendedName>
        <fullName evidence="5">Adenine DNA glycosylase</fullName>
        <ecNumber evidence="4">3.2.2.31</ecNumber>
    </recommendedName>
</protein>
<feature type="compositionally biased region" description="Acidic residues" evidence="14">
    <location>
        <begin position="544"/>
        <end position="554"/>
    </location>
</feature>
<dbReference type="SMART" id="SM00525">
    <property type="entry name" value="FES"/>
    <property type="match status" value="1"/>
</dbReference>
<proteinExistence type="inferred from homology"/>
<dbReference type="CDD" id="cd00056">
    <property type="entry name" value="ENDO3c"/>
    <property type="match status" value="1"/>
</dbReference>
<feature type="region of interest" description="Disordered" evidence="14">
    <location>
        <begin position="1"/>
        <end position="44"/>
    </location>
</feature>
<feature type="compositionally biased region" description="Low complexity" evidence="14">
    <location>
        <begin position="518"/>
        <end position="533"/>
    </location>
</feature>
<comment type="similarity">
    <text evidence="3">Belongs to the Nth/MutY family.</text>
</comment>
<dbReference type="AlphaFoldDB" id="A0A5C5FVR3"/>
<evidence type="ECO:0000256" key="14">
    <source>
        <dbReference type="SAM" id="MobiDB-lite"/>
    </source>
</evidence>
<keyword evidence="7" id="KW-0479">Metal-binding</keyword>
<dbReference type="PANTHER" id="PTHR42944:SF1">
    <property type="entry name" value="ADENINE DNA GLYCOSYLASE"/>
    <property type="match status" value="1"/>
</dbReference>
<evidence type="ECO:0000256" key="4">
    <source>
        <dbReference type="ARBA" id="ARBA00012045"/>
    </source>
</evidence>
<comment type="caution">
    <text evidence="16">The sequence shown here is derived from an EMBL/GenBank/DDBJ whole genome shotgun (WGS) entry which is preliminary data.</text>
</comment>
<dbReference type="EC" id="3.2.2.31" evidence="4"/>
<sequence>MPPRKKAAAAPARPLPPPNTTHPCASQLAAAVSPSSLPTRPHSPSYHAFLTSPFYPAPSSPPPAKKRKRAPAAPTLPPALDGALDAAVVQRKLLRWFDGVRESRGMPWRKDVDLAEMDDEERSQRAYEVWVSEIMLQQTQVATVIPYWLRWMAKFPTVKALAAADIEDVNSVWQGLGYYSRAKRLLDGARTVVNEHDGLLPSTAEGLLSIDGIGPYSAGAISSIAFGQRSAMVDGNVIRVLSRLTALHAPDKAKSTTGFIWALADVLVPPQPERRKKAKEEEEEEGEDDVGGKNKPGAWNQGLMELGATVCTPKAPKCDECPLSDECLAYAEARYVAHRPKAPAATSSPSEPDIEDLCTLCAPLPYESASEARAHGVEVFPMAKEKTKKRDEDSVVCVVEWVESEEKHIEGDEGRKVLLVKRPEKGLLAGLYEFPAVDLPPSSSLPPPQARTKLLDALLSSLLDLPRGTLSPSTTTSPSSASTAPRILSRTPLPPVTQVYSHLNRTYHPERLVLCSASPPALRPAPASDASSPPRKRKRKAAAPDDDADDDDDVHTEPLVQSLAGRATWVPAAEVPTANIGGAVAKVWGGRRAVVAGRGGGDAEGKGHSKGGKGKGKGGVEKGQGSLMGFFARKETAAVETGRSGKKALTGGQARAKEDASDEDDEVIVVDETETGIRAQGVVDGGKKAYKKRRIAPASDEED</sequence>
<dbReference type="InterPro" id="IPR015797">
    <property type="entry name" value="NUDIX_hydrolase-like_dom_sf"/>
</dbReference>
<dbReference type="GO" id="GO:0006285">
    <property type="term" value="P:base-excision repair, AP site formation"/>
    <property type="evidence" value="ECO:0007669"/>
    <property type="project" value="UniProtKB-ARBA"/>
</dbReference>
<feature type="domain" description="HhH-GPD" evidence="15">
    <location>
        <begin position="135"/>
        <end position="309"/>
    </location>
</feature>
<evidence type="ECO:0000256" key="8">
    <source>
        <dbReference type="ARBA" id="ARBA00022763"/>
    </source>
</evidence>
<evidence type="ECO:0000256" key="7">
    <source>
        <dbReference type="ARBA" id="ARBA00022723"/>
    </source>
</evidence>
<dbReference type="PANTHER" id="PTHR42944">
    <property type="entry name" value="ADENINE DNA GLYCOSYLASE"/>
    <property type="match status" value="1"/>
</dbReference>
<feature type="compositionally biased region" description="Low complexity" evidence="14">
    <location>
        <begin position="466"/>
        <end position="485"/>
    </location>
</feature>
<evidence type="ECO:0000256" key="10">
    <source>
        <dbReference type="ARBA" id="ARBA00023004"/>
    </source>
</evidence>
<evidence type="ECO:0000256" key="2">
    <source>
        <dbReference type="ARBA" id="ARBA00001966"/>
    </source>
</evidence>
<feature type="region of interest" description="Disordered" evidence="14">
    <location>
        <begin position="466"/>
        <end position="493"/>
    </location>
</feature>
<dbReference type="InterPro" id="IPR011257">
    <property type="entry name" value="DNA_glycosylase"/>
</dbReference>
<dbReference type="Gene3D" id="1.10.1670.10">
    <property type="entry name" value="Helix-hairpin-Helix base-excision DNA repair enzymes (C-terminal)"/>
    <property type="match status" value="1"/>
</dbReference>
<feature type="region of interest" description="Disordered" evidence="14">
    <location>
        <begin position="272"/>
        <end position="296"/>
    </location>
</feature>
<dbReference type="GO" id="GO:0032357">
    <property type="term" value="F:oxidized purine DNA binding"/>
    <property type="evidence" value="ECO:0007669"/>
    <property type="project" value="TreeGrafter"/>
</dbReference>
<dbReference type="SMART" id="SM00478">
    <property type="entry name" value="ENDO3c"/>
    <property type="match status" value="1"/>
</dbReference>
<evidence type="ECO:0000256" key="6">
    <source>
        <dbReference type="ARBA" id="ARBA00022485"/>
    </source>
</evidence>
<keyword evidence="9" id="KW-0378">Hydrolase</keyword>
<accession>A0A5C5FVR3</accession>
<dbReference type="SUPFAM" id="SSF48150">
    <property type="entry name" value="DNA-glycosylase"/>
    <property type="match status" value="1"/>
</dbReference>
<dbReference type="EMBL" id="SOZI01000052">
    <property type="protein sequence ID" value="TNY21027.1"/>
    <property type="molecule type" value="Genomic_DNA"/>
</dbReference>
<dbReference type="Proteomes" id="UP000311382">
    <property type="component" value="Unassembled WGS sequence"/>
</dbReference>
<evidence type="ECO:0000259" key="15">
    <source>
        <dbReference type="SMART" id="SM00478"/>
    </source>
</evidence>
<reference evidence="16 17" key="1">
    <citation type="submission" date="2019-03" db="EMBL/GenBank/DDBJ databases">
        <title>Rhodosporidium diobovatum UCD-FST 08-225 genome sequencing, assembly, and annotation.</title>
        <authorList>
            <person name="Fakankun I.U."/>
            <person name="Fristensky B."/>
            <person name="Levin D.B."/>
        </authorList>
    </citation>
    <scope>NUCLEOTIDE SEQUENCE [LARGE SCALE GENOMIC DNA]</scope>
    <source>
        <strain evidence="16 17">UCD-FST 08-225</strain>
    </source>
</reference>
<comment type="cofactor">
    <cofactor evidence="2">
        <name>[4Fe-4S] cluster</name>
        <dbReference type="ChEBI" id="CHEBI:49883"/>
    </cofactor>
</comment>
<dbReference type="InterPro" id="IPR044298">
    <property type="entry name" value="MIG/MutY"/>
</dbReference>
<dbReference type="Gene3D" id="1.10.340.30">
    <property type="entry name" value="Hypothetical protein, domain 2"/>
    <property type="match status" value="1"/>
</dbReference>
<dbReference type="InterPro" id="IPR023170">
    <property type="entry name" value="HhH_base_excis_C"/>
</dbReference>
<organism evidence="16 17">
    <name type="scientific">Rhodotorula diobovata</name>
    <dbReference type="NCBI Taxonomy" id="5288"/>
    <lineage>
        <taxon>Eukaryota</taxon>
        <taxon>Fungi</taxon>
        <taxon>Dikarya</taxon>
        <taxon>Basidiomycota</taxon>
        <taxon>Pucciniomycotina</taxon>
        <taxon>Microbotryomycetes</taxon>
        <taxon>Sporidiobolales</taxon>
        <taxon>Sporidiobolaceae</taxon>
        <taxon>Rhodotorula</taxon>
    </lineage>
</organism>
<dbReference type="Pfam" id="PF10576">
    <property type="entry name" value="EndIII_4Fe-2S"/>
    <property type="match status" value="1"/>
</dbReference>
<evidence type="ECO:0000256" key="13">
    <source>
        <dbReference type="ARBA" id="ARBA00023295"/>
    </source>
</evidence>
<feature type="region of interest" description="Disordered" evidence="14">
    <location>
        <begin position="597"/>
        <end position="626"/>
    </location>
</feature>
<evidence type="ECO:0000256" key="9">
    <source>
        <dbReference type="ARBA" id="ARBA00022801"/>
    </source>
</evidence>
<dbReference type="Gene3D" id="3.90.79.10">
    <property type="entry name" value="Nucleoside Triphosphate Pyrophosphohydrolase"/>
    <property type="match status" value="1"/>
</dbReference>
<dbReference type="GO" id="GO:0035485">
    <property type="term" value="F:adenine/guanine mispair binding"/>
    <property type="evidence" value="ECO:0007669"/>
    <property type="project" value="TreeGrafter"/>
</dbReference>
<evidence type="ECO:0000313" key="17">
    <source>
        <dbReference type="Proteomes" id="UP000311382"/>
    </source>
</evidence>
<keyword evidence="6" id="KW-0004">4Fe-4S</keyword>
<dbReference type="GO" id="GO:0034039">
    <property type="term" value="F:8-oxo-7,8-dihydroguanine DNA N-glycosylase activity"/>
    <property type="evidence" value="ECO:0007669"/>
    <property type="project" value="TreeGrafter"/>
</dbReference>
<dbReference type="FunFam" id="1.10.340.30:FF:000002">
    <property type="entry name" value="Adenine DNA glycosylase"/>
    <property type="match status" value="1"/>
</dbReference>
<dbReference type="STRING" id="5288.A0A5C5FVR3"/>
<dbReference type="Pfam" id="PF00730">
    <property type="entry name" value="HhH-GPD"/>
    <property type="match status" value="1"/>
</dbReference>
<comment type="catalytic activity">
    <reaction evidence="1">
        <text>Hydrolyzes free adenine bases from 7,8-dihydro-8-oxoguanine:adenine mismatched double-stranded DNA, leaving an apurinic site.</text>
        <dbReference type="EC" id="3.2.2.31"/>
    </reaction>
</comment>
<dbReference type="InterPro" id="IPR003651">
    <property type="entry name" value="Endonuclease3_FeS-loop_motif"/>
</dbReference>
<keyword evidence="11" id="KW-0411">Iron-sulfur</keyword>
<feature type="region of interest" description="Disordered" evidence="14">
    <location>
        <begin position="57"/>
        <end position="78"/>
    </location>
</feature>
<dbReference type="GO" id="GO:0051539">
    <property type="term" value="F:4 iron, 4 sulfur cluster binding"/>
    <property type="evidence" value="ECO:0007669"/>
    <property type="project" value="UniProtKB-KW"/>
</dbReference>
<dbReference type="GO" id="GO:0005634">
    <property type="term" value="C:nucleus"/>
    <property type="evidence" value="ECO:0007669"/>
    <property type="project" value="TreeGrafter"/>
</dbReference>
<evidence type="ECO:0000313" key="16">
    <source>
        <dbReference type="EMBL" id="TNY21027.1"/>
    </source>
</evidence>
<keyword evidence="12" id="KW-0234">DNA repair</keyword>
<dbReference type="OrthoDB" id="10248838at2759"/>
<evidence type="ECO:0000256" key="1">
    <source>
        <dbReference type="ARBA" id="ARBA00000843"/>
    </source>
</evidence>
<dbReference type="GO" id="GO:0006298">
    <property type="term" value="P:mismatch repair"/>
    <property type="evidence" value="ECO:0007669"/>
    <property type="project" value="TreeGrafter"/>
</dbReference>
<feature type="region of interest" description="Disordered" evidence="14">
    <location>
        <begin position="642"/>
        <end position="665"/>
    </location>
</feature>
<keyword evidence="13" id="KW-0326">Glycosidase</keyword>
<dbReference type="InterPro" id="IPR003265">
    <property type="entry name" value="HhH-GPD_domain"/>
</dbReference>
<keyword evidence="17" id="KW-1185">Reference proteome</keyword>
<evidence type="ECO:0000256" key="5">
    <source>
        <dbReference type="ARBA" id="ARBA00022023"/>
    </source>
</evidence>
<keyword evidence="8" id="KW-0227">DNA damage</keyword>
<feature type="region of interest" description="Disordered" evidence="14">
    <location>
        <begin position="518"/>
        <end position="555"/>
    </location>
</feature>
<dbReference type="SUPFAM" id="SSF55811">
    <property type="entry name" value="Nudix"/>
    <property type="match status" value="1"/>
</dbReference>
<dbReference type="GO" id="GO:0046872">
    <property type="term" value="F:metal ion binding"/>
    <property type="evidence" value="ECO:0007669"/>
    <property type="project" value="UniProtKB-KW"/>
</dbReference>
<keyword evidence="10" id="KW-0408">Iron</keyword>
<evidence type="ECO:0000256" key="11">
    <source>
        <dbReference type="ARBA" id="ARBA00023014"/>
    </source>
</evidence>
<evidence type="ECO:0000256" key="3">
    <source>
        <dbReference type="ARBA" id="ARBA00008343"/>
    </source>
</evidence>
<gene>
    <name evidence="16" type="ORF">DMC30DRAFT_446531</name>
</gene>
<evidence type="ECO:0000256" key="12">
    <source>
        <dbReference type="ARBA" id="ARBA00023204"/>
    </source>
</evidence>
<name>A0A5C5FVR3_9BASI</name>
<dbReference type="GO" id="GO:0000701">
    <property type="term" value="F:purine-specific mismatch base pair DNA N-glycosylase activity"/>
    <property type="evidence" value="ECO:0007669"/>
    <property type="project" value="UniProtKB-EC"/>
</dbReference>